<evidence type="ECO:0000259" key="3">
    <source>
        <dbReference type="Pfam" id="PF01551"/>
    </source>
</evidence>
<dbReference type="Proteomes" id="UP000186341">
    <property type="component" value="Unassembled WGS sequence"/>
</dbReference>
<keyword evidence="1" id="KW-0732">Signal</keyword>
<accession>A0A1U7NE69</accession>
<evidence type="ECO:0000313" key="6">
    <source>
        <dbReference type="Proteomes" id="UP000186341"/>
    </source>
</evidence>
<dbReference type="InterPro" id="IPR057309">
    <property type="entry name" value="PcsB_CC"/>
</dbReference>
<feature type="coiled-coil region" evidence="2">
    <location>
        <begin position="54"/>
        <end position="130"/>
    </location>
</feature>
<dbReference type="GO" id="GO:0004222">
    <property type="term" value="F:metalloendopeptidase activity"/>
    <property type="evidence" value="ECO:0007669"/>
    <property type="project" value="TreeGrafter"/>
</dbReference>
<keyword evidence="2" id="KW-0175">Coiled coil</keyword>
<dbReference type="InterPro" id="IPR050570">
    <property type="entry name" value="Cell_wall_metabolism_enzyme"/>
</dbReference>
<dbReference type="PANTHER" id="PTHR21666:SF270">
    <property type="entry name" value="MUREIN HYDROLASE ACTIVATOR ENVC"/>
    <property type="match status" value="1"/>
</dbReference>
<dbReference type="Pfam" id="PF24568">
    <property type="entry name" value="CC_PcsB"/>
    <property type="match status" value="1"/>
</dbReference>
<dbReference type="InterPro" id="IPR016047">
    <property type="entry name" value="M23ase_b-sheet_dom"/>
</dbReference>
<keyword evidence="6" id="KW-1185">Reference proteome</keyword>
<sequence>MLLSATMIPSFLLPVQAEDYSNEEEWYEKCTKVLTSQEDVKACEGFQQYQNDKKASLQQSIQSFQGSIDELTDDVEQMSALAQEQKQIKEKLEAEIKVQEEAIAAIEASIEQLNIEIAQKQEEIDAWDAQIKSRMKAEQAASGTNSLADLIMGSSSLADMLRRISGLERITESDQDQIRELNKLKEQLQFQIEESRRLQEQHQNQINLLDEDRQAAAELEESYNQLVAEYEMKAAELEAAMRSAQIDMESIKDFVISADLSSNIDYGSLVSVDGFVNPVPGGRTSAGTWAYNGGGLHLGLDRAAPIGTPVIAPASGVIVAANNSSPTNGGFLGNWSGFPMGSGNFIAMVCNVNGTTYAISFSHLSQDFYVKPGDVVSQGQTLALSGNAGNSSGPHTHIEVYNLGSQSVQDAVAQFQQSADASFGTGWGTTSTACDYKGSAPCRERPEKFF</sequence>
<comment type="caution">
    <text evidence="5">The sequence shown here is derived from an EMBL/GenBank/DDBJ whole genome shotgun (WGS) entry which is preliminary data.</text>
</comment>
<dbReference type="Gene3D" id="6.10.250.3150">
    <property type="match status" value="1"/>
</dbReference>
<name>A0A1U7NE69_9FIRM</name>
<evidence type="ECO:0000259" key="4">
    <source>
        <dbReference type="Pfam" id="PF24568"/>
    </source>
</evidence>
<evidence type="ECO:0000256" key="1">
    <source>
        <dbReference type="ARBA" id="ARBA00022729"/>
    </source>
</evidence>
<gene>
    <name evidence="5" type="ORF">BO222_09630</name>
</gene>
<evidence type="ECO:0000313" key="5">
    <source>
        <dbReference type="EMBL" id="OLU37799.1"/>
    </source>
</evidence>
<feature type="coiled-coil region" evidence="2">
    <location>
        <begin position="167"/>
        <end position="247"/>
    </location>
</feature>
<dbReference type="CDD" id="cd12797">
    <property type="entry name" value="M23_peptidase"/>
    <property type="match status" value="1"/>
</dbReference>
<protein>
    <submittedName>
        <fullName evidence="5">Peptidase</fullName>
    </submittedName>
</protein>
<dbReference type="Gene3D" id="2.70.70.10">
    <property type="entry name" value="Glucose Permease (Domain IIA)"/>
    <property type="match status" value="1"/>
</dbReference>
<dbReference type="EMBL" id="MPJW01000189">
    <property type="protein sequence ID" value="OLU37799.1"/>
    <property type="molecule type" value="Genomic_DNA"/>
</dbReference>
<evidence type="ECO:0000256" key="2">
    <source>
        <dbReference type="SAM" id="Coils"/>
    </source>
</evidence>
<dbReference type="InterPro" id="IPR011055">
    <property type="entry name" value="Dup_hybrid_motif"/>
</dbReference>
<feature type="domain" description="Peptidoglycan hydrolase PcsB coiled-coil" evidence="4">
    <location>
        <begin position="117"/>
        <end position="189"/>
    </location>
</feature>
<dbReference type="OrthoDB" id="9809488at2"/>
<feature type="domain" description="M23ase beta-sheet core" evidence="3">
    <location>
        <begin position="297"/>
        <end position="405"/>
    </location>
</feature>
<dbReference type="Pfam" id="PF01551">
    <property type="entry name" value="Peptidase_M23"/>
    <property type="match status" value="1"/>
</dbReference>
<dbReference type="AlphaFoldDB" id="A0A1U7NE69"/>
<dbReference type="PANTHER" id="PTHR21666">
    <property type="entry name" value="PEPTIDASE-RELATED"/>
    <property type="match status" value="1"/>
</dbReference>
<reference evidence="5 6" key="1">
    <citation type="submission" date="2016-11" db="EMBL/GenBank/DDBJ databases">
        <title>Description of two novel members of the family Erysipelotrichaceae: Ileibacterium lipovorans gen. nov., sp. nov. and Dubosiella newyorkensis, gen. nov., sp. nov.</title>
        <authorList>
            <person name="Cox L.M."/>
            <person name="Sohn J."/>
            <person name="Tyrrell K.L."/>
            <person name="Citron D.M."/>
            <person name="Lawson P.A."/>
            <person name="Patel N.B."/>
            <person name="Iizumi T."/>
            <person name="Perez-Perez G.I."/>
            <person name="Goldstein E.J."/>
            <person name="Blaser M.J."/>
        </authorList>
    </citation>
    <scope>NUCLEOTIDE SEQUENCE [LARGE SCALE GENOMIC DNA]</scope>
    <source>
        <strain evidence="5 6">NYU-BL-A3</strain>
    </source>
</reference>
<proteinExistence type="predicted"/>
<organism evidence="5 6">
    <name type="scientific">Ileibacterium valens</name>
    <dbReference type="NCBI Taxonomy" id="1862668"/>
    <lineage>
        <taxon>Bacteria</taxon>
        <taxon>Bacillati</taxon>
        <taxon>Bacillota</taxon>
        <taxon>Erysipelotrichia</taxon>
        <taxon>Erysipelotrichales</taxon>
        <taxon>Erysipelotrichaceae</taxon>
        <taxon>Ileibacterium</taxon>
    </lineage>
</organism>
<dbReference type="SUPFAM" id="SSF51261">
    <property type="entry name" value="Duplicated hybrid motif"/>
    <property type="match status" value="1"/>
</dbReference>